<evidence type="ECO:0000256" key="8">
    <source>
        <dbReference type="SAM" id="SignalP"/>
    </source>
</evidence>
<keyword evidence="10" id="KW-1185">Reference proteome</keyword>
<dbReference type="FunFam" id="1.20.1250.10:FF:000001">
    <property type="entry name" value="Interferon alpha"/>
    <property type="match status" value="1"/>
</dbReference>
<feature type="signal peptide" evidence="8">
    <location>
        <begin position="1"/>
        <end position="23"/>
    </location>
</feature>
<sequence length="394" mass="43654">MALLLSLLTALVLFSSGPGGALGCDPPQDHVLLSRENLVLLSQMSTISPLFCLKDRKHFSFPRATVDGSQVQKAQALSVLHEMLQQISNLLSTENSSVTWNMTLVDQLRTGLHRQLEDLDTCWAREMGEEGSALATQGPTLALKRYFQGLRLYLKEKKYSDCAWEVVRVEIMRSFSSITALQERLRNKDGDPGRPAQPGQQHPPLPMALLLSLLTALVLFSSGPGAALGCDLPEDHVLLSRENLVLLSQMSTTSPLFCLKDIKHFRFPQTMVDGSQVQKAQALSVLHEMLKQISDLLELLCHLEHDPRGPTAHRTPSAAGRPGHLLGAGDGEEGSALATQGPTLALKRYFQGLRLYLKEKKYSDCAWEVVRVEIMRSFSSTTTLQERLRYKNGD</sequence>
<dbReference type="Pfam" id="PF00143">
    <property type="entry name" value="Interferon"/>
    <property type="match status" value="3"/>
</dbReference>
<keyword evidence="5" id="KW-1015">Disulfide bond</keyword>
<dbReference type="InterPro" id="IPR000471">
    <property type="entry name" value="Interferon_alpha/beta/delta"/>
</dbReference>
<gene>
    <name evidence="9" type="ORF">QTO34_005586</name>
</gene>
<evidence type="ECO:0000256" key="2">
    <source>
        <dbReference type="ARBA" id="ARBA00022514"/>
    </source>
</evidence>
<evidence type="ECO:0000256" key="1">
    <source>
        <dbReference type="ARBA" id="ARBA00004613"/>
    </source>
</evidence>
<comment type="caution">
    <text evidence="9">The sequence shown here is derived from an EMBL/GenBank/DDBJ whole genome shotgun (WGS) entry which is preliminary data.</text>
</comment>
<dbReference type="CDD" id="cd00095">
    <property type="entry name" value="IFab"/>
    <property type="match status" value="1"/>
</dbReference>
<comment type="similarity">
    <text evidence="6">Belongs to the alpha/beta interferon family.</text>
</comment>
<dbReference type="SMART" id="SM00076">
    <property type="entry name" value="IFabd"/>
    <property type="match status" value="2"/>
</dbReference>
<dbReference type="GO" id="GO:0051607">
    <property type="term" value="P:defense response to virus"/>
    <property type="evidence" value="ECO:0007669"/>
    <property type="project" value="UniProtKB-KW"/>
</dbReference>
<dbReference type="PANTHER" id="PTHR11691">
    <property type="entry name" value="TYPE I INTERFERON"/>
    <property type="match status" value="1"/>
</dbReference>
<dbReference type="PRINTS" id="PR00266">
    <property type="entry name" value="INTERFERONAB"/>
</dbReference>
<dbReference type="PROSITE" id="PS00252">
    <property type="entry name" value="INTERFERON_A_B_D"/>
    <property type="match status" value="2"/>
</dbReference>
<proteinExistence type="inferred from homology"/>
<feature type="non-terminal residue" evidence="9">
    <location>
        <position position="394"/>
    </location>
</feature>
<feature type="chain" id="PRO_5041388962" evidence="8">
    <location>
        <begin position="24"/>
        <end position="394"/>
    </location>
</feature>
<evidence type="ECO:0000256" key="4">
    <source>
        <dbReference type="ARBA" id="ARBA00023118"/>
    </source>
</evidence>
<dbReference type="GO" id="GO:0005615">
    <property type="term" value="C:extracellular space"/>
    <property type="evidence" value="ECO:0007669"/>
    <property type="project" value="UniProtKB-KW"/>
</dbReference>
<accession>A0AA40HNM5</accession>
<reference evidence="9" key="1">
    <citation type="submission" date="2023-06" db="EMBL/GenBank/DDBJ databases">
        <title>Reference genome for the Northern bat (Eptesicus nilssonii), a most northern bat species.</title>
        <authorList>
            <person name="Laine V.N."/>
            <person name="Pulliainen A.T."/>
            <person name="Lilley T.M."/>
        </authorList>
    </citation>
    <scope>NUCLEOTIDE SEQUENCE</scope>
    <source>
        <strain evidence="9">BLF_Eptnil</strain>
        <tissue evidence="9">Kidney</tissue>
    </source>
</reference>
<evidence type="ECO:0000256" key="3">
    <source>
        <dbReference type="ARBA" id="ARBA00022525"/>
    </source>
</evidence>
<comment type="subcellular location">
    <subcellularLocation>
        <location evidence="1">Secreted</location>
    </subcellularLocation>
</comment>
<feature type="region of interest" description="Disordered" evidence="7">
    <location>
        <begin position="308"/>
        <end position="335"/>
    </location>
</feature>
<dbReference type="SUPFAM" id="SSF47266">
    <property type="entry name" value="4-helical cytokines"/>
    <property type="match status" value="2"/>
</dbReference>
<organism evidence="9 10">
    <name type="scientific">Cnephaeus nilssonii</name>
    <name type="common">Northern bat</name>
    <name type="synonym">Eptesicus nilssonii</name>
    <dbReference type="NCBI Taxonomy" id="3371016"/>
    <lineage>
        <taxon>Eukaryota</taxon>
        <taxon>Metazoa</taxon>
        <taxon>Chordata</taxon>
        <taxon>Craniata</taxon>
        <taxon>Vertebrata</taxon>
        <taxon>Euteleostomi</taxon>
        <taxon>Mammalia</taxon>
        <taxon>Eutheria</taxon>
        <taxon>Laurasiatheria</taxon>
        <taxon>Chiroptera</taxon>
        <taxon>Yangochiroptera</taxon>
        <taxon>Vespertilionidae</taxon>
        <taxon>Cnephaeus</taxon>
    </lineage>
</organism>
<evidence type="ECO:0000256" key="7">
    <source>
        <dbReference type="SAM" id="MobiDB-lite"/>
    </source>
</evidence>
<dbReference type="PANTHER" id="PTHR11691:SF37">
    <property type="entry name" value="INTERFERON OMEGA-1"/>
    <property type="match status" value="1"/>
</dbReference>
<name>A0AA40HNM5_CNENI</name>
<dbReference type="Proteomes" id="UP001177744">
    <property type="component" value="Unassembled WGS sequence"/>
</dbReference>
<dbReference type="GO" id="GO:0005125">
    <property type="term" value="F:cytokine activity"/>
    <property type="evidence" value="ECO:0007669"/>
    <property type="project" value="UniProtKB-KW"/>
</dbReference>
<keyword evidence="8" id="KW-0732">Signal</keyword>
<protein>
    <submittedName>
        <fullName evidence="9">Uncharacterized protein</fullName>
    </submittedName>
</protein>
<evidence type="ECO:0000256" key="5">
    <source>
        <dbReference type="ARBA" id="ARBA00023157"/>
    </source>
</evidence>
<dbReference type="InterPro" id="IPR009079">
    <property type="entry name" value="4_helix_cytokine-like_core"/>
</dbReference>
<dbReference type="AlphaFoldDB" id="A0AA40HNM5"/>
<keyword evidence="3" id="KW-0964">Secreted</keyword>
<keyword evidence="4 6" id="KW-0051">Antiviral defense</keyword>
<dbReference type="EMBL" id="JAULJE010000015">
    <property type="protein sequence ID" value="KAK1334579.1"/>
    <property type="molecule type" value="Genomic_DNA"/>
</dbReference>
<evidence type="ECO:0000256" key="6">
    <source>
        <dbReference type="RuleBase" id="RU000436"/>
    </source>
</evidence>
<evidence type="ECO:0000313" key="10">
    <source>
        <dbReference type="Proteomes" id="UP001177744"/>
    </source>
</evidence>
<dbReference type="GO" id="GO:0005126">
    <property type="term" value="F:cytokine receptor binding"/>
    <property type="evidence" value="ECO:0007669"/>
    <property type="project" value="InterPro"/>
</dbReference>
<keyword evidence="2 6" id="KW-0202">Cytokine</keyword>
<dbReference type="Gene3D" id="1.20.1250.10">
    <property type="match status" value="3"/>
</dbReference>
<evidence type="ECO:0000313" key="9">
    <source>
        <dbReference type="EMBL" id="KAK1334579.1"/>
    </source>
</evidence>